<evidence type="ECO:0000256" key="1">
    <source>
        <dbReference type="SAM" id="MobiDB-lite"/>
    </source>
</evidence>
<evidence type="ECO:0000259" key="2">
    <source>
        <dbReference type="PROSITE" id="PS50234"/>
    </source>
</evidence>
<dbReference type="PANTHER" id="PTHR36846:SF1">
    <property type="entry name" value="PROTEIN VIAA"/>
    <property type="match status" value="1"/>
</dbReference>
<dbReference type="InterPro" id="IPR002035">
    <property type="entry name" value="VWF_A"/>
</dbReference>
<dbReference type="GO" id="GO:0005829">
    <property type="term" value="C:cytosol"/>
    <property type="evidence" value="ECO:0007669"/>
    <property type="project" value="TreeGrafter"/>
</dbReference>
<protein>
    <submittedName>
        <fullName evidence="3">von Willebrand factor, type A</fullName>
    </submittedName>
</protein>
<dbReference type="AlphaFoldDB" id="D9Q2B8"/>
<feature type="domain" description="VWFA" evidence="2">
    <location>
        <begin position="289"/>
        <end position="456"/>
    </location>
</feature>
<dbReference type="InterPro" id="IPR036465">
    <property type="entry name" value="vWFA_dom_sf"/>
</dbReference>
<dbReference type="PANTHER" id="PTHR36846">
    <property type="entry name" value="PROTEIN VIAA"/>
    <property type="match status" value="1"/>
</dbReference>
<feature type="region of interest" description="Disordered" evidence="1">
    <location>
        <begin position="1"/>
        <end position="20"/>
    </location>
</feature>
<feature type="compositionally biased region" description="Basic and acidic residues" evidence="1">
    <location>
        <begin position="1"/>
        <end position="17"/>
    </location>
</feature>
<evidence type="ECO:0000313" key="4">
    <source>
        <dbReference type="Proteomes" id="UP000000346"/>
    </source>
</evidence>
<proteinExistence type="predicted"/>
<dbReference type="SUPFAM" id="SSF53300">
    <property type="entry name" value="vWA-like"/>
    <property type="match status" value="1"/>
</dbReference>
<accession>D9Q2B8</accession>
<evidence type="ECO:0000313" key="3">
    <source>
        <dbReference type="EMBL" id="ADL19456.1"/>
    </source>
</evidence>
<dbReference type="HOGENOM" id="CLU_598029_0_0_2"/>
<dbReference type="SMART" id="SM00327">
    <property type="entry name" value="VWA"/>
    <property type="match status" value="1"/>
</dbReference>
<dbReference type="eggNOG" id="arCOG00442">
    <property type="taxonomic scope" value="Archaea"/>
</dbReference>
<dbReference type="Proteomes" id="UP000000346">
    <property type="component" value="Chromosome"/>
</dbReference>
<dbReference type="EMBL" id="CP001742">
    <property type="protein sequence ID" value="ADL19456.1"/>
    <property type="molecule type" value="Genomic_DNA"/>
</dbReference>
<dbReference type="STRING" id="666510.ASAC_1051"/>
<dbReference type="Pfam" id="PF13519">
    <property type="entry name" value="VWA_2"/>
    <property type="match status" value="1"/>
</dbReference>
<keyword evidence="4" id="KW-1185">Reference proteome</keyword>
<name>D9Q2B8_ACIS3</name>
<reference evidence="3 4" key="1">
    <citation type="journal article" date="2010" name="Appl. Environ. Microbiol.">
        <title>The genome sequence of the crenarchaeon Acidilobus saccharovorans supports a new order, Acidilobales, and suggests an important ecological role in terrestrial acidic hot springs.</title>
        <authorList>
            <person name="Mardanov A.V."/>
            <person name="Svetlitchnyi V.A."/>
            <person name="Beletsky A.V."/>
            <person name="Prokofeva M.I."/>
            <person name="Bonch-Osmolovskaya E.A."/>
            <person name="Ravin N.V."/>
            <person name="Skryabin K.G."/>
        </authorList>
    </citation>
    <scope>NUCLEOTIDE SEQUENCE [LARGE SCALE GENOMIC DNA]</scope>
    <source>
        <strain evidence="4">DSM 16705 / JCM 18335 / VKM B-2471 / 345-15</strain>
    </source>
</reference>
<feature type="region of interest" description="Disordered" evidence="1">
    <location>
        <begin position="129"/>
        <end position="160"/>
    </location>
</feature>
<dbReference type="KEGG" id="asc:ASAC_1051"/>
<organism evidence="3 4">
    <name type="scientific">Acidilobus saccharovorans (strain DSM 16705 / JCM 18335 / VKM B-2471 / 345-15)</name>
    <dbReference type="NCBI Taxonomy" id="666510"/>
    <lineage>
        <taxon>Archaea</taxon>
        <taxon>Thermoproteota</taxon>
        <taxon>Thermoprotei</taxon>
        <taxon>Acidilobales</taxon>
        <taxon>Acidilobaceae</taxon>
        <taxon>Acidilobus</taxon>
    </lineage>
</organism>
<dbReference type="InParanoid" id="D9Q2B8"/>
<gene>
    <name evidence="3" type="ordered locus">ASAC_1051</name>
</gene>
<dbReference type="PROSITE" id="PS50234">
    <property type="entry name" value="VWFA"/>
    <property type="match status" value="1"/>
</dbReference>
<sequence>MRMMSEDKERKDREKRPPMSVHPEVGLIDEIKLYRGEKVLSVAKKIAEKDLDQRISAALAVDVFYTYYLPVPLIPEQSETDDKDMSFRRSIVSSMVKSESLWKSKIYTTADTLTSIVASASFIERLNRLLPPPEGSGGGNKSQEQQEQQEQEGPESGPPNIQEAVQKAAEAAMKDSEMAKKIKMTAERLGAGKGSVFSLESSAELVLRLARETDVARILEKIEGFKLPSVKGRNTTKFSKGWVSGLEYGGDVERIHYSQLALPADLFYADLANGKLLLYEKELPASRGPIYVLLDKSGSMVGSKIDWARAVAVALFKKSMDEGRTFIVRFFDSIPYSSMVVRSNSKPNDVLRLLSYLARVKAGGGTDITRAVSSAVDDIDKMKLGGKDRPSDIILITDGEDRLSPEVLQRMLKKVNAHLHSVMIQGHNTFLQQVSYRYLTVRKLERKEALEVIDFS</sequence>
<dbReference type="Gene3D" id="3.40.50.410">
    <property type="entry name" value="von Willebrand factor, type A domain"/>
    <property type="match status" value="1"/>
</dbReference>